<evidence type="ECO:0000313" key="2">
    <source>
        <dbReference type="Proteomes" id="UP001243989"/>
    </source>
</evidence>
<dbReference type="AlphaFoldDB" id="A0AAJ0EHW2"/>
<evidence type="ECO:0000313" key="1">
    <source>
        <dbReference type="EMBL" id="KAK1637345.1"/>
    </source>
</evidence>
<dbReference type="GeneID" id="85472754"/>
<proteinExistence type="predicted"/>
<comment type="caution">
    <text evidence="1">The sequence shown here is derived from an EMBL/GenBank/DDBJ whole genome shotgun (WGS) entry which is preliminary data.</text>
</comment>
<dbReference type="Proteomes" id="UP001243989">
    <property type="component" value="Unassembled WGS sequence"/>
</dbReference>
<keyword evidence="2" id="KW-1185">Reference proteome</keyword>
<organism evidence="1 2">
    <name type="scientific">Colletotrichum phormii</name>
    <dbReference type="NCBI Taxonomy" id="359342"/>
    <lineage>
        <taxon>Eukaryota</taxon>
        <taxon>Fungi</taxon>
        <taxon>Dikarya</taxon>
        <taxon>Ascomycota</taxon>
        <taxon>Pezizomycotina</taxon>
        <taxon>Sordariomycetes</taxon>
        <taxon>Hypocreomycetidae</taxon>
        <taxon>Glomerellales</taxon>
        <taxon>Glomerellaceae</taxon>
        <taxon>Colletotrichum</taxon>
        <taxon>Colletotrichum acutatum species complex</taxon>
    </lineage>
</organism>
<reference evidence="1" key="1">
    <citation type="submission" date="2021-06" db="EMBL/GenBank/DDBJ databases">
        <title>Comparative genomics, transcriptomics and evolutionary studies reveal genomic signatures of adaptation to plant cell wall in hemibiotrophic fungi.</title>
        <authorList>
            <consortium name="DOE Joint Genome Institute"/>
            <person name="Baroncelli R."/>
            <person name="Diaz J.F."/>
            <person name="Benocci T."/>
            <person name="Peng M."/>
            <person name="Battaglia E."/>
            <person name="Haridas S."/>
            <person name="Andreopoulos W."/>
            <person name="Labutti K."/>
            <person name="Pangilinan J."/>
            <person name="Floch G.L."/>
            <person name="Makela M.R."/>
            <person name="Henrissat B."/>
            <person name="Grigoriev I.V."/>
            <person name="Crouch J.A."/>
            <person name="De Vries R.P."/>
            <person name="Sukno S.A."/>
            <person name="Thon M.R."/>
        </authorList>
    </citation>
    <scope>NUCLEOTIDE SEQUENCE</scope>
    <source>
        <strain evidence="1">CBS 102054</strain>
    </source>
</reference>
<accession>A0AAJ0EHW2</accession>
<dbReference type="EMBL" id="JAHMHQ010000009">
    <property type="protein sequence ID" value="KAK1637345.1"/>
    <property type="molecule type" value="Genomic_DNA"/>
</dbReference>
<gene>
    <name evidence="1" type="ORF">BDP81DRAFT_394017</name>
</gene>
<dbReference type="RefSeq" id="XP_060445952.1">
    <property type="nucleotide sequence ID" value="XM_060587892.1"/>
</dbReference>
<sequence>MAQEDCLPDKVNGEQLPACPVQQPTKYPDDLTSKEMTAYLLANTTFHKLVDLRTQDVVPLCWVRLNPKISKKGRQIPPDIATTVYGTVQPATTSYSRYKAGKGIFADYITFTGHSCNSCQYISTAYECSLRTGTVTTSRPTPTKYRGQIFWKKSVTQRKAWKPSESVISPLK</sequence>
<name>A0AAJ0EHW2_9PEZI</name>
<protein>
    <submittedName>
        <fullName evidence="1">Uncharacterized protein</fullName>
    </submittedName>
</protein>